<reference evidence="1 2" key="1">
    <citation type="journal article" date="2022" name="DNA Res.">
        <title>Chromosomal-level genome assembly of the orchid tree Bauhinia variegata (Leguminosae; Cercidoideae) supports the allotetraploid origin hypothesis of Bauhinia.</title>
        <authorList>
            <person name="Zhong Y."/>
            <person name="Chen Y."/>
            <person name="Zheng D."/>
            <person name="Pang J."/>
            <person name="Liu Y."/>
            <person name="Luo S."/>
            <person name="Meng S."/>
            <person name="Qian L."/>
            <person name="Wei D."/>
            <person name="Dai S."/>
            <person name="Zhou R."/>
        </authorList>
    </citation>
    <scope>NUCLEOTIDE SEQUENCE [LARGE SCALE GENOMIC DNA]</scope>
    <source>
        <strain evidence="1">BV-YZ2020</strain>
    </source>
</reference>
<name>A0ACB9KFW4_BAUVA</name>
<dbReference type="Proteomes" id="UP000828941">
    <property type="component" value="Chromosome 14"/>
</dbReference>
<comment type="caution">
    <text evidence="1">The sequence shown here is derived from an EMBL/GenBank/DDBJ whole genome shotgun (WGS) entry which is preliminary data.</text>
</comment>
<evidence type="ECO:0000313" key="1">
    <source>
        <dbReference type="EMBL" id="KAI4296055.1"/>
    </source>
</evidence>
<dbReference type="EMBL" id="CM039439">
    <property type="protein sequence ID" value="KAI4296055.1"/>
    <property type="molecule type" value="Genomic_DNA"/>
</dbReference>
<accession>A0ACB9KFW4</accession>
<proteinExistence type="predicted"/>
<organism evidence="1 2">
    <name type="scientific">Bauhinia variegata</name>
    <name type="common">Purple orchid tree</name>
    <name type="synonym">Phanera variegata</name>
    <dbReference type="NCBI Taxonomy" id="167791"/>
    <lineage>
        <taxon>Eukaryota</taxon>
        <taxon>Viridiplantae</taxon>
        <taxon>Streptophyta</taxon>
        <taxon>Embryophyta</taxon>
        <taxon>Tracheophyta</taxon>
        <taxon>Spermatophyta</taxon>
        <taxon>Magnoliopsida</taxon>
        <taxon>eudicotyledons</taxon>
        <taxon>Gunneridae</taxon>
        <taxon>Pentapetalae</taxon>
        <taxon>rosids</taxon>
        <taxon>fabids</taxon>
        <taxon>Fabales</taxon>
        <taxon>Fabaceae</taxon>
        <taxon>Cercidoideae</taxon>
        <taxon>Cercideae</taxon>
        <taxon>Bauhiniinae</taxon>
        <taxon>Bauhinia</taxon>
    </lineage>
</organism>
<keyword evidence="2" id="KW-1185">Reference proteome</keyword>
<sequence length="136" mass="13846">MVSSTTPCSSPPPPPPPPPPKTPQCSPPPPPKAPHYSPPVPPTPPPSHSNTKCPIDTLKLGVCANLLGLVNVVVGSPPTLPWCSLIKGLADLEVAACLCTAIKANIIGINLDVPVALSIILNNCGKDNSAAGFQCP</sequence>
<gene>
    <name evidence="1" type="ORF">L6164_036045</name>
</gene>
<protein>
    <submittedName>
        <fullName evidence="1">Uncharacterized protein</fullName>
    </submittedName>
</protein>
<evidence type="ECO:0000313" key="2">
    <source>
        <dbReference type="Proteomes" id="UP000828941"/>
    </source>
</evidence>